<evidence type="ECO:0000313" key="1">
    <source>
        <dbReference type="EMBL" id="PRY53201.1"/>
    </source>
</evidence>
<gene>
    <name evidence="1" type="ORF">B0I27_104211</name>
</gene>
<proteinExistence type="predicted"/>
<dbReference type="Proteomes" id="UP000238034">
    <property type="component" value="Unassembled WGS sequence"/>
</dbReference>
<dbReference type="EMBL" id="PVTH01000004">
    <property type="protein sequence ID" value="PRY53201.1"/>
    <property type="molecule type" value="Genomic_DNA"/>
</dbReference>
<reference evidence="1 2" key="1">
    <citation type="submission" date="2018-03" db="EMBL/GenBank/DDBJ databases">
        <title>Genomic Encyclopedia of Type Strains, Phase III (KMG-III): the genomes of soil and plant-associated and newly described type strains.</title>
        <authorList>
            <person name="Whitman W."/>
        </authorList>
    </citation>
    <scope>NUCLEOTIDE SEQUENCE [LARGE SCALE GENOMIC DNA]</scope>
    <source>
        <strain evidence="1 2">CGMCC 1.9313</strain>
    </source>
</reference>
<dbReference type="AlphaFoldDB" id="A0A2T0U5K6"/>
<dbReference type="PROSITE" id="PS51257">
    <property type="entry name" value="PROKAR_LIPOPROTEIN"/>
    <property type="match status" value="1"/>
</dbReference>
<dbReference type="RefSeq" id="WP_106292779.1">
    <property type="nucleotide sequence ID" value="NZ_PVTH01000004.1"/>
</dbReference>
<name>A0A2T0U5K6_9SPHI</name>
<sequence>MKSLFNLILPGILVLSLTSCSKYHINTVSSNNMLKDKGTGEFLLENDSVKISYGFAGKDAPVRVKVYNKLQVPLYVDWARSSLVYNGNAKSLVPDEIKFGGSISTDTRNISGLSLAESTMQGTVRTAKEVTFIPPNSGIETTLQAFEHEFFKNLSDSLYKETDYLSTSQGTVKVKAGNFDSSNTPLAFRTYLTLYTQDGQKNTPFSFDKSFFVSKSIRTSGKPQNFFEYSQPSADVFYNSSTTAYGKTMTGVGVAAALGAAAIVQPAEGQK</sequence>
<comment type="caution">
    <text evidence="1">The sequence shown here is derived from an EMBL/GenBank/DDBJ whole genome shotgun (WGS) entry which is preliminary data.</text>
</comment>
<organism evidence="1 2">
    <name type="scientific">Arcticibacter pallidicorallinus</name>
    <dbReference type="NCBI Taxonomy" id="1259464"/>
    <lineage>
        <taxon>Bacteria</taxon>
        <taxon>Pseudomonadati</taxon>
        <taxon>Bacteroidota</taxon>
        <taxon>Sphingobacteriia</taxon>
        <taxon>Sphingobacteriales</taxon>
        <taxon>Sphingobacteriaceae</taxon>
        <taxon>Arcticibacter</taxon>
    </lineage>
</organism>
<evidence type="ECO:0000313" key="2">
    <source>
        <dbReference type="Proteomes" id="UP000238034"/>
    </source>
</evidence>
<evidence type="ECO:0008006" key="3">
    <source>
        <dbReference type="Google" id="ProtNLM"/>
    </source>
</evidence>
<keyword evidence="2" id="KW-1185">Reference proteome</keyword>
<dbReference type="OrthoDB" id="948349at2"/>
<accession>A0A2T0U5K6</accession>
<protein>
    <recommendedName>
        <fullName evidence="3">Lipoprotein</fullName>
    </recommendedName>
</protein>